<feature type="transmembrane region" description="Helical" evidence="12">
    <location>
        <begin position="15"/>
        <end position="36"/>
    </location>
</feature>
<evidence type="ECO:0000256" key="1">
    <source>
        <dbReference type="ARBA" id="ARBA00002442"/>
    </source>
</evidence>
<comment type="subcellular location">
    <subcellularLocation>
        <location evidence="2 12">Cell inner membrane</location>
        <topology evidence="2 12">Single-pass membrane protein</topology>
    </subcellularLocation>
</comment>
<keyword evidence="5 12" id="KW-0813">Transport</keyword>
<keyword evidence="8 12" id="KW-0812">Transmembrane</keyword>
<evidence type="ECO:0000256" key="7">
    <source>
        <dbReference type="ARBA" id="ARBA00022519"/>
    </source>
</evidence>
<dbReference type="Proteomes" id="UP001206572">
    <property type="component" value="Unassembled WGS sequence"/>
</dbReference>
<keyword evidence="9 12" id="KW-0201">Cytochrome c-type biogenesis</keyword>
<dbReference type="InterPro" id="IPR007078">
    <property type="entry name" value="Haem_export_protD_CcmD"/>
</dbReference>
<reference evidence="13 14" key="1">
    <citation type="submission" date="2022-08" db="EMBL/GenBank/DDBJ databases">
        <title>Reclassification of Massilia species as members of the genera Telluria, Duganella, Pseudoduganella, Mokoshia gen. nov. and Zemynaea gen. nov. using orthogonal and non-orthogonal genome-based approaches.</title>
        <authorList>
            <person name="Bowman J.P."/>
        </authorList>
    </citation>
    <scope>NUCLEOTIDE SEQUENCE [LARGE SCALE GENOMIC DNA]</scope>
    <source>
        <strain evidence="13 14">JCM 31661</strain>
    </source>
</reference>
<dbReference type="RefSeq" id="WP_258828285.1">
    <property type="nucleotide sequence ID" value="NZ_JANUHA010000008.1"/>
</dbReference>
<evidence type="ECO:0000256" key="12">
    <source>
        <dbReference type="RuleBase" id="RU363101"/>
    </source>
</evidence>
<sequence>MNWNSLQEFASMGGYGVYVWGACLVSFAALACETWLVHRRVRRAILALDRNGEDR</sequence>
<keyword evidence="7 12" id="KW-0997">Cell inner membrane</keyword>
<proteinExistence type="inferred from homology"/>
<dbReference type="Pfam" id="PF04995">
    <property type="entry name" value="CcmD"/>
    <property type="match status" value="1"/>
</dbReference>
<evidence type="ECO:0000256" key="11">
    <source>
        <dbReference type="ARBA" id="ARBA00023136"/>
    </source>
</evidence>
<evidence type="ECO:0000256" key="5">
    <source>
        <dbReference type="ARBA" id="ARBA00022448"/>
    </source>
</evidence>
<accession>A0ABT2AMQ8</accession>
<evidence type="ECO:0000256" key="8">
    <source>
        <dbReference type="ARBA" id="ARBA00022692"/>
    </source>
</evidence>
<organism evidence="13 14">
    <name type="scientific">Massilia agri</name>
    <dbReference type="NCBI Taxonomy" id="1886785"/>
    <lineage>
        <taxon>Bacteria</taxon>
        <taxon>Pseudomonadati</taxon>
        <taxon>Pseudomonadota</taxon>
        <taxon>Betaproteobacteria</taxon>
        <taxon>Burkholderiales</taxon>
        <taxon>Oxalobacteraceae</taxon>
        <taxon>Telluria group</taxon>
        <taxon>Massilia</taxon>
    </lineage>
</organism>
<gene>
    <name evidence="13" type="primary">ccmD</name>
    <name evidence="13" type="ORF">NX780_12960</name>
</gene>
<evidence type="ECO:0000256" key="3">
    <source>
        <dbReference type="ARBA" id="ARBA00008741"/>
    </source>
</evidence>
<keyword evidence="6 12" id="KW-1003">Cell membrane</keyword>
<keyword evidence="10 12" id="KW-1133">Transmembrane helix</keyword>
<evidence type="ECO:0000256" key="6">
    <source>
        <dbReference type="ARBA" id="ARBA00022475"/>
    </source>
</evidence>
<name>A0ABT2AMQ8_9BURK</name>
<protein>
    <recommendedName>
        <fullName evidence="4 12">Heme exporter protein D</fullName>
    </recommendedName>
</protein>
<evidence type="ECO:0000256" key="10">
    <source>
        <dbReference type="ARBA" id="ARBA00022989"/>
    </source>
</evidence>
<evidence type="ECO:0000256" key="4">
    <source>
        <dbReference type="ARBA" id="ARBA00016461"/>
    </source>
</evidence>
<comment type="similarity">
    <text evidence="3 12">Belongs to the CcmD/CycX/HelD family.</text>
</comment>
<evidence type="ECO:0000256" key="2">
    <source>
        <dbReference type="ARBA" id="ARBA00004377"/>
    </source>
</evidence>
<dbReference type="NCBIfam" id="TIGR03141">
    <property type="entry name" value="cytochro_ccmD"/>
    <property type="match status" value="1"/>
</dbReference>
<dbReference type="EMBL" id="JANUHA010000008">
    <property type="protein sequence ID" value="MCS0597255.1"/>
    <property type="molecule type" value="Genomic_DNA"/>
</dbReference>
<evidence type="ECO:0000256" key="9">
    <source>
        <dbReference type="ARBA" id="ARBA00022748"/>
    </source>
</evidence>
<comment type="function">
    <text evidence="1 12">Required for the export of heme to the periplasm for the biogenesis of c-type cytochromes.</text>
</comment>
<evidence type="ECO:0000313" key="14">
    <source>
        <dbReference type="Proteomes" id="UP001206572"/>
    </source>
</evidence>
<keyword evidence="11 12" id="KW-0472">Membrane</keyword>
<keyword evidence="14" id="KW-1185">Reference proteome</keyword>
<evidence type="ECO:0000313" key="13">
    <source>
        <dbReference type="EMBL" id="MCS0597255.1"/>
    </source>
</evidence>
<comment type="caution">
    <text evidence="13">The sequence shown here is derived from an EMBL/GenBank/DDBJ whole genome shotgun (WGS) entry which is preliminary data.</text>
</comment>